<protein>
    <submittedName>
        <fullName evidence="1">Uncharacterized protein</fullName>
    </submittedName>
</protein>
<dbReference type="EMBL" id="CM056810">
    <property type="protein sequence ID" value="KAJ8643982.1"/>
    <property type="molecule type" value="Genomic_DNA"/>
</dbReference>
<evidence type="ECO:0000313" key="2">
    <source>
        <dbReference type="Proteomes" id="UP001234297"/>
    </source>
</evidence>
<evidence type="ECO:0000313" key="1">
    <source>
        <dbReference type="EMBL" id="KAJ8643982.1"/>
    </source>
</evidence>
<reference evidence="1 2" key="1">
    <citation type="journal article" date="2022" name="Hortic Res">
        <title>A haplotype resolved chromosomal level avocado genome allows analysis of novel avocado genes.</title>
        <authorList>
            <person name="Nath O."/>
            <person name="Fletcher S.J."/>
            <person name="Hayward A."/>
            <person name="Shaw L.M."/>
            <person name="Masouleh A.K."/>
            <person name="Furtado A."/>
            <person name="Henry R.J."/>
            <person name="Mitter N."/>
        </authorList>
    </citation>
    <scope>NUCLEOTIDE SEQUENCE [LARGE SCALE GENOMIC DNA]</scope>
    <source>
        <strain evidence="2">cv. Hass</strain>
    </source>
</reference>
<proteinExistence type="predicted"/>
<accession>A0ACC2MFS7</accession>
<sequence>MSACLRSQSIPLVLGQGPSISDGFKSDSDSDDGRVVPIDLSSEGGEVPGSGDEGLRLGDERAGIEEDEATNM</sequence>
<keyword evidence="2" id="KW-1185">Reference proteome</keyword>
<gene>
    <name evidence="1" type="ORF">MRB53_005730</name>
</gene>
<dbReference type="Proteomes" id="UP001234297">
    <property type="component" value="Chromosome 2"/>
</dbReference>
<name>A0ACC2MFS7_PERAE</name>
<comment type="caution">
    <text evidence="1">The sequence shown here is derived from an EMBL/GenBank/DDBJ whole genome shotgun (WGS) entry which is preliminary data.</text>
</comment>
<organism evidence="1 2">
    <name type="scientific">Persea americana</name>
    <name type="common">Avocado</name>
    <dbReference type="NCBI Taxonomy" id="3435"/>
    <lineage>
        <taxon>Eukaryota</taxon>
        <taxon>Viridiplantae</taxon>
        <taxon>Streptophyta</taxon>
        <taxon>Embryophyta</taxon>
        <taxon>Tracheophyta</taxon>
        <taxon>Spermatophyta</taxon>
        <taxon>Magnoliopsida</taxon>
        <taxon>Magnoliidae</taxon>
        <taxon>Laurales</taxon>
        <taxon>Lauraceae</taxon>
        <taxon>Persea</taxon>
    </lineage>
</organism>